<evidence type="ECO:0000313" key="1">
    <source>
        <dbReference type="EMBL" id="OVA02091.1"/>
    </source>
</evidence>
<dbReference type="PANTHER" id="PTHR47605">
    <property type="entry name" value="TRANSCRIPTIONAL ELONGATION REGULATOR MINIYO"/>
    <property type="match status" value="1"/>
</dbReference>
<dbReference type="Proteomes" id="UP000195402">
    <property type="component" value="Unassembled WGS sequence"/>
</dbReference>
<reference evidence="1 2" key="1">
    <citation type="journal article" date="2017" name="Mol. Plant">
        <title>The Genome of Medicinal Plant Macleaya cordata Provides New Insights into Benzylisoquinoline Alkaloids Metabolism.</title>
        <authorList>
            <person name="Liu X."/>
            <person name="Liu Y."/>
            <person name="Huang P."/>
            <person name="Ma Y."/>
            <person name="Qing Z."/>
            <person name="Tang Q."/>
            <person name="Cao H."/>
            <person name="Cheng P."/>
            <person name="Zheng Y."/>
            <person name="Yuan Z."/>
            <person name="Zhou Y."/>
            <person name="Liu J."/>
            <person name="Tang Z."/>
            <person name="Zhuo Y."/>
            <person name="Zhang Y."/>
            <person name="Yu L."/>
            <person name="Huang J."/>
            <person name="Yang P."/>
            <person name="Peng Q."/>
            <person name="Zhang J."/>
            <person name="Jiang W."/>
            <person name="Zhang Z."/>
            <person name="Lin K."/>
            <person name="Ro D.K."/>
            <person name="Chen X."/>
            <person name="Xiong X."/>
            <person name="Shang Y."/>
            <person name="Huang S."/>
            <person name="Zeng J."/>
        </authorList>
    </citation>
    <scope>NUCLEOTIDE SEQUENCE [LARGE SCALE GENOMIC DNA]</scope>
    <source>
        <strain evidence="2">cv. BLH2017</strain>
        <tissue evidence="1">Root</tissue>
    </source>
</reference>
<proteinExistence type="predicted"/>
<evidence type="ECO:0000313" key="2">
    <source>
        <dbReference type="Proteomes" id="UP000195402"/>
    </source>
</evidence>
<dbReference type="EMBL" id="MVGT01003981">
    <property type="protein sequence ID" value="OVA02091.1"/>
    <property type="molecule type" value="Genomic_DNA"/>
</dbReference>
<gene>
    <name evidence="1" type="ORF">BVC80_1261g5</name>
</gene>
<accession>A0A200PV54</accession>
<keyword evidence="2" id="KW-1185">Reference proteome</keyword>
<dbReference type="AlphaFoldDB" id="A0A200PV54"/>
<dbReference type="PANTHER" id="PTHR47605:SF2">
    <property type="entry name" value="TRANSCRIPTIONAL ELONGATION REGULATOR MINIYO"/>
    <property type="match status" value="1"/>
</dbReference>
<comment type="caution">
    <text evidence="1">The sequence shown here is derived from an EMBL/GenBank/DDBJ whole genome shotgun (WGS) entry which is preliminary data.</text>
</comment>
<sequence length="193" mass="22578">MDAVIKCPRLVQTIVGRFTDKDTLSINPSPSKIKSVTLLKVLAQSDEKNCIHFIEKGIFQDMMWHLYKYLVPHDHRINSGREYCKLMSALMIEQLRLWRVCINPPTFDKLIEKYVLVEFASITMETYIVLEAMARRLPNLHSEVQLKMQTLESADYNMETWSWSHVSPMVELALKWLSLESNPYLFEILGCHK</sequence>
<dbReference type="InterPro" id="IPR055326">
    <property type="entry name" value="MINIYO"/>
</dbReference>
<protein>
    <submittedName>
        <fullName evidence="1">Uncharacterized protein</fullName>
    </submittedName>
</protein>
<dbReference type="OrthoDB" id="348201at2759"/>
<name>A0A200PV54_MACCD</name>
<dbReference type="InParanoid" id="A0A200PV54"/>
<organism evidence="1 2">
    <name type="scientific">Macleaya cordata</name>
    <name type="common">Five-seeded plume-poppy</name>
    <name type="synonym">Bocconia cordata</name>
    <dbReference type="NCBI Taxonomy" id="56857"/>
    <lineage>
        <taxon>Eukaryota</taxon>
        <taxon>Viridiplantae</taxon>
        <taxon>Streptophyta</taxon>
        <taxon>Embryophyta</taxon>
        <taxon>Tracheophyta</taxon>
        <taxon>Spermatophyta</taxon>
        <taxon>Magnoliopsida</taxon>
        <taxon>Ranunculales</taxon>
        <taxon>Papaveraceae</taxon>
        <taxon>Papaveroideae</taxon>
        <taxon>Macleaya</taxon>
    </lineage>
</organism>
<dbReference type="STRING" id="56857.A0A200PV54"/>